<dbReference type="EC" id="1.-.-.-" evidence="2"/>
<dbReference type="InterPro" id="IPR006076">
    <property type="entry name" value="FAD-dep_OxRdtase"/>
</dbReference>
<proteinExistence type="predicted"/>
<dbReference type="PROSITE" id="PS51257">
    <property type="entry name" value="PROKAR_LIPOPROTEIN"/>
    <property type="match status" value="1"/>
</dbReference>
<sequence>MSVRYDLAVVGGGLVGACLAEELARGGARVLVLDAGTTPGHASARAAGVAVPPLRYAADREFFDWLNEAGGTLRSDIDRLGAAGHRDLTTPVPLLRLLDPGQLDAHTAGGGPSPGAPLTAAETAALLPGARLPDGHHVLRAEGLMVDGPAYLRAVCAAAVGAGVHWWQDAEVGLVEEGPPGSGVLVACADGRRAEADRVVLAAGAWTGLLSAGRVPVGPQRGQLAVLNGPVQPRCVLSSRLYLAPLPAGGTVVGATEEDVGFDLACTAAGIARLLAFAIRSLPALGSAPLRETRAGLRPVSGTGRPVVGRIPGSRRTYVASGHGGFGLLTARGTARGAAAGLLCADWDALPPAFCPTEGDACASTT</sequence>
<comment type="caution">
    <text evidence="2">The sequence shown here is derived from an EMBL/GenBank/DDBJ whole genome shotgun (WGS) entry which is preliminary data.</text>
</comment>
<gene>
    <name evidence="2" type="ORF">RM590_13435</name>
</gene>
<dbReference type="Pfam" id="PF01266">
    <property type="entry name" value="DAO"/>
    <property type="match status" value="1"/>
</dbReference>
<dbReference type="Gene3D" id="3.50.50.60">
    <property type="entry name" value="FAD/NAD(P)-binding domain"/>
    <property type="match status" value="1"/>
</dbReference>
<evidence type="ECO:0000313" key="3">
    <source>
        <dbReference type="Proteomes" id="UP001183246"/>
    </source>
</evidence>
<keyword evidence="3" id="KW-1185">Reference proteome</keyword>
<dbReference type="Proteomes" id="UP001183246">
    <property type="component" value="Unassembled WGS sequence"/>
</dbReference>
<name>A0ABU2MQ53_9ACTN</name>
<dbReference type="SUPFAM" id="SSF54373">
    <property type="entry name" value="FAD-linked reductases, C-terminal domain"/>
    <property type="match status" value="1"/>
</dbReference>
<organism evidence="2 3">
    <name type="scientific">Streptomyces litchfieldiae</name>
    <dbReference type="NCBI Taxonomy" id="3075543"/>
    <lineage>
        <taxon>Bacteria</taxon>
        <taxon>Bacillati</taxon>
        <taxon>Actinomycetota</taxon>
        <taxon>Actinomycetes</taxon>
        <taxon>Kitasatosporales</taxon>
        <taxon>Streptomycetaceae</taxon>
        <taxon>Streptomyces</taxon>
    </lineage>
</organism>
<accession>A0ABU2MQ53</accession>
<dbReference type="GO" id="GO:0016491">
    <property type="term" value="F:oxidoreductase activity"/>
    <property type="evidence" value="ECO:0007669"/>
    <property type="project" value="UniProtKB-KW"/>
</dbReference>
<dbReference type="SUPFAM" id="SSF51971">
    <property type="entry name" value="Nucleotide-binding domain"/>
    <property type="match status" value="1"/>
</dbReference>
<keyword evidence="2" id="KW-0560">Oxidoreductase</keyword>
<reference evidence="3" key="1">
    <citation type="submission" date="2023-07" db="EMBL/GenBank/DDBJ databases">
        <title>30 novel species of actinomycetes from the DSMZ collection.</title>
        <authorList>
            <person name="Nouioui I."/>
        </authorList>
    </citation>
    <scope>NUCLEOTIDE SEQUENCE [LARGE SCALE GENOMIC DNA]</scope>
    <source>
        <strain evidence="3">DSM 44938</strain>
    </source>
</reference>
<evidence type="ECO:0000313" key="2">
    <source>
        <dbReference type="EMBL" id="MDT0343606.1"/>
    </source>
</evidence>
<dbReference type="RefSeq" id="WP_311704742.1">
    <property type="nucleotide sequence ID" value="NZ_JAVREL010000006.1"/>
</dbReference>
<feature type="domain" description="FAD dependent oxidoreductase" evidence="1">
    <location>
        <begin position="6"/>
        <end position="339"/>
    </location>
</feature>
<protein>
    <submittedName>
        <fullName evidence="2">FAD-dependent oxidoreductase</fullName>
        <ecNumber evidence="2">1.-.-.-</ecNumber>
    </submittedName>
</protein>
<dbReference type="EMBL" id="JAVREL010000006">
    <property type="protein sequence ID" value="MDT0343606.1"/>
    <property type="molecule type" value="Genomic_DNA"/>
</dbReference>
<dbReference type="Gene3D" id="3.30.9.10">
    <property type="entry name" value="D-Amino Acid Oxidase, subunit A, domain 2"/>
    <property type="match status" value="1"/>
</dbReference>
<evidence type="ECO:0000259" key="1">
    <source>
        <dbReference type="Pfam" id="PF01266"/>
    </source>
</evidence>
<dbReference type="PANTHER" id="PTHR13847">
    <property type="entry name" value="SARCOSINE DEHYDROGENASE-RELATED"/>
    <property type="match status" value="1"/>
</dbReference>
<dbReference type="InterPro" id="IPR036188">
    <property type="entry name" value="FAD/NAD-bd_sf"/>
</dbReference>